<evidence type="ECO:0000256" key="1">
    <source>
        <dbReference type="SAM" id="MobiDB-lite"/>
    </source>
</evidence>
<evidence type="ECO:0000313" key="3">
    <source>
        <dbReference type="EMBL" id="MDY7230351.1"/>
    </source>
</evidence>
<accession>A0ABU5HAL3</accession>
<name>A0ABU5HAL3_9BACT</name>
<evidence type="ECO:0000256" key="2">
    <source>
        <dbReference type="SAM" id="SignalP"/>
    </source>
</evidence>
<feature type="chain" id="PRO_5046590573" description="Lipoprotein" evidence="2">
    <location>
        <begin position="22"/>
        <end position="167"/>
    </location>
</feature>
<keyword evidence="2" id="KW-0732">Signal</keyword>
<evidence type="ECO:0008006" key="5">
    <source>
        <dbReference type="Google" id="ProtNLM"/>
    </source>
</evidence>
<keyword evidence="4" id="KW-1185">Reference proteome</keyword>
<feature type="signal peptide" evidence="2">
    <location>
        <begin position="1"/>
        <end position="21"/>
    </location>
</feature>
<proteinExistence type="predicted"/>
<dbReference type="RefSeq" id="WP_321549078.1">
    <property type="nucleotide sequence ID" value="NZ_JAXIVS010000011.1"/>
</dbReference>
<feature type="region of interest" description="Disordered" evidence="1">
    <location>
        <begin position="146"/>
        <end position="167"/>
    </location>
</feature>
<gene>
    <name evidence="3" type="ORF">SYV04_28400</name>
</gene>
<organism evidence="3 4">
    <name type="scientific">Hyalangium rubrum</name>
    <dbReference type="NCBI Taxonomy" id="3103134"/>
    <lineage>
        <taxon>Bacteria</taxon>
        <taxon>Pseudomonadati</taxon>
        <taxon>Myxococcota</taxon>
        <taxon>Myxococcia</taxon>
        <taxon>Myxococcales</taxon>
        <taxon>Cystobacterineae</taxon>
        <taxon>Archangiaceae</taxon>
        <taxon>Hyalangium</taxon>
    </lineage>
</organism>
<dbReference type="EMBL" id="JAXIVS010000011">
    <property type="protein sequence ID" value="MDY7230351.1"/>
    <property type="molecule type" value="Genomic_DNA"/>
</dbReference>
<feature type="compositionally biased region" description="Low complexity" evidence="1">
    <location>
        <begin position="146"/>
        <end position="160"/>
    </location>
</feature>
<evidence type="ECO:0000313" key="4">
    <source>
        <dbReference type="Proteomes" id="UP001291309"/>
    </source>
</evidence>
<dbReference type="Proteomes" id="UP001291309">
    <property type="component" value="Unassembled WGS sequence"/>
</dbReference>
<reference evidence="3 4" key="1">
    <citation type="submission" date="2023-12" db="EMBL/GenBank/DDBJ databases">
        <title>the genome sequence of Hyalangium sp. s54d21.</title>
        <authorList>
            <person name="Zhang X."/>
        </authorList>
    </citation>
    <scope>NUCLEOTIDE SEQUENCE [LARGE SCALE GENOMIC DNA]</scope>
    <source>
        <strain evidence="4">s54d21</strain>
    </source>
</reference>
<dbReference type="PROSITE" id="PS51257">
    <property type="entry name" value="PROKAR_LIPOPROTEIN"/>
    <property type="match status" value="1"/>
</dbReference>
<sequence>MRTFVLLLPSVLALATGCISAEFVRTDPRVTLAPKASRPQVYIDRLPERSYRSVGIIELTIPTGSSLQDVMNAAGDEGQRSGCDVVVDRSIHPVRRESGQRETSTFWRHAQHSPIPPPPAAPPVVYNSPPPGKREFVCGIWEEAEAPAQGQAPSAASPGQAGVGFTG</sequence>
<protein>
    <recommendedName>
        <fullName evidence="5">Lipoprotein</fullName>
    </recommendedName>
</protein>
<comment type="caution">
    <text evidence="3">The sequence shown here is derived from an EMBL/GenBank/DDBJ whole genome shotgun (WGS) entry which is preliminary data.</text>
</comment>